<dbReference type="EMBL" id="JANPWB010000010">
    <property type="protein sequence ID" value="KAJ1137569.1"/>
    <property type="molecule type" value="Genomic_DNA"/>
</dbReference>
<evidence type="ECO:0000313" key="1">
    <source>
        <dbReference type="EMBL" id="KAJ1137569.1"/>
    </source>
</evidence>
<proteinExistence type="predicted"/>
<reference evidence="1" key="1">
    <citation type="journal article" date="2022" name="bioRxiv">
        <title>Sequencing and chromosome-scale assembly of the giantPleurodeles waltlgenome.</title>
        <authorList>
            <person name="Brown T."/>
            <person name="Elewa A."/>
            <person name="Iarovenko S."/>
            <person name="Subramanian E."/>
            <person name="Araus A.J."/>
            <person name="Petzold A."/>
            <person name="Susuki M."/>
            <person name="Suzuki K.-i.T."/>
            <person name="Hayashi T."/>
            <person name="Toyoda A."/>
            <person name="Oliveira C."/>
            <person name="Osipova E."/>
            <person name="Leigh N.D."/>
            <person name="Simon A."/>
            <person name="Yun M.H."/>
        </authorList>
    </citation>
    <scope>NUCLEOTIDE SEQUENCE</scope>
    <source>
        <strain evidence="1">20211129_DDA</strain>
        <tissue evidence="1">Liver</tissue>
    </source>
</reference>
<sequence length="75" mass="8341">MHRVTCLRSQTARNKCGRNAVKEGKAVWLLHLVKNVDLRMDAVWTLYTTPLLRSGSVDGWGNDSDMTALSSLPVV</sequence>
<accession>A0AAV7QER5</accession>
<gene>
    <name evidence="1" type="ORF">NDU88_003967</name>
</gene>
<evidence type="ECO:0000313" key="2">
    <source>
        <dbReference type="Proteomes" id="UP001066276"/>
    </source>
</evidence>
<keyword evidence="2" id="KW-1185">Reference proteome</keyword>
<dbReference type="Proteomes" id="UP001066276">
    <property type="component" value="Chromosome 6"/>
</dbReference>
<protein>
    <submittedName>
        <fullName evidence="1">Uncharacterized protein</fullName>
    </submittedName>
</protein>
<comment type="caution">
    <text evidence="1">The sequence shown here is derived from an EMBL/GenBank/DDBJ whole genome shotgun (WGS) entry which is preliminary data.</text>
</comment>
<name>A0AAV7QER5_PLEWA</name>
<organism evidence="1 2">
    <name type="scientific">Pleurodeles waltl</name>
    <name type="common">Iberian ribbed newt</name>
    <dbReference type="NCBI Taxonomy" id="8319"/>
    <lineage>
        <taxon>Eukaryota</taxon>
        <taxon>Metazoa</taxon>
        <taxon>Chordata</taxon>
        <taxon>Craniata</taxon>
        <taxon>Vertebrata</taxon>
        <taxon>Euteleostomi</taxon>
        <taxon>Amphibia</taxon>
        <taxon>Batrachia</taxon>
        <taxon>Caudata</taxon>
        <taxon>Salamandroidea</taxon>
        <taxon>Salamandridae</taxon>
        <taxon>Pleurodelinae</taxon>
        <taxon>Pleurodeles</taxon>
    </lineage>
</organism>
<dbReference type="AlphaFoldDB" id="A0AAV7QER5"/>